<evidence type="ECO:0000259" key="2">
    <source>
        <dbReference type="Pfam" id="PF01243"/>
    </source>
</evidence>
<dbReference type="RefSeq" id="WP_184879214.1">
    <property type="nucleotide sequence ID" value="NZ_BAAAHD010000056.1"/>
</dbReference>
<dbReference type="GO" id="GO:0005829">
    <property type="term" value="C:cytosol"/>
    <property type="evidence" value="ECO:0007669"/>
    <property type="project" value="TreeGrafter"/>
</dbReference>
<reference evidence="4 5" key="3">
    <citation type="submission" date="2020-08" db="EMBL/GenBank/DDBJ databases">
        <title>Sequencing the genomes of 1000 actinobacteria strains.</title>
        <authorList>
            <person name="Klenk H.-P."/>
        </authorList>
    </citation>
    <scope>NUCLEOTIDE SEQUENCE [LARGE SCALE GENOMIC DNA]</scope>
    <source>
        <strain evidence="4 5">DSM 44772</strain>
    </source>
</reference>
<keyword evidence="6" id="KW-1185">Reference proteome</keyword>
<reference evidence="3" key="1">
    <citation type="journal article" date="2014" name="Int. J. Syst. Evol. Microbiol.">
        <title>Complete genome of a new Firmicutes species belonging to the dominant human colonic microbiota ('Ruminococcus bicirculans') reveals two chromosomes and a selective capacity to utilize plant glucans.</title>
        <authorList>
            <consortium name="NISC Comparative Sequencing Program"/>
            <person name="Wegmann U."/>
            <person name="Louis P."/>
            <person name="Goesmann A."/>
            <person name="Henrissat B."/>
            <person name="Duncan S.H."/>
            <person name="Flint H.J."/>
        </authorList>
    </citation>
    <scope>NUCLEOTIDE SEQUENCE</scope>
    <source>
        <strain evidence="3">JCM 10667</strain>
    </source>
</reference>
<keyword evidence="1" id="KW-0560">Oxidoreductase</keyword>
<dbReference type="InterPro" id="IPR012349">
    <property type="entry name" value="Split_barrel_FMN-bd"/>
</dbReference>
<evidence type="ECO:0000313" key="5">
    <source>
        <dbReference type="Proteomes" id="UP000549343"/>
    </source>
</evidence>
<dbReference type="InterPro" id="IPR052019">
    <property type="entry name" value="F420H2_bilvrd_red/Heme_oxyg"/>
</dbReference>
<dbReference type="PANTHER" id="PTHR35176">
    <property type="entry name" value="HEME OXYGENASE HI_0854-RELATED"/>
    <property type="match status" value="1"/>
</dbReference>
<dbReference type="EMBL" id="BAAAHD010000056">
    <property type="protein sequence ID" value="GAA0582823.1"/>
    <property type="molecule type" value="Genomic_DNA"/>
</dbReference>
<proteinExistence type="predicted"/>
<name>A0A7W7MVT0_9ACTN</name>
<gene>
    <name evidence="4" type="ORF">F4557_000520</name>
    <name evidence="3" type="ORF">GCM10009546_51500</name>
</gene>
<dbReference type="InterPro" id="IPR011576">
    <property type="entry name" value="Pyridox_Oxase_N"/>
</dbReference>
<dbReference type="Pfam" id="PF01243">
    <property type="entry name" value="PNPOx_N"/>
    <property type="match status" value="1"/>
</dbReference>
<organism evidence="4 5">
    <name type="scientific">Actinomadura livida</name>
    <dbReference type="NCBI Taxonomy" id="79909"/>
    <lineage>
        <taxon>Bacteria</taxon>
        <taxon>Bacillati</taxon>
        <taxon>Actinomycetota</taxon>
        <taxon>Actinomycetes</taxon>
        <taxon>Streptosporangiales</taxon>
        <taxon>Thermomonosporaceae</taxon>
        <taxon>Actinomadura</taxon>
    </lineage>
</organism>
<evidence type="ECO:0000313" key="4">
    <source>
        <dbReference type="EMBL" id="MBB4772102.1"/>
    </source>
</evidence>
<evidence type="ECO:0000313" key="3">
    <source>
        <dbReference type="EMBL" id="GAA0582823.1"/>
    </source>
</evidence>
<dbReference type="AlphaFoldDB" id="A0A7W7MVT0"/>
<feature type="domain" description="Pyridoxamine 5'-phosphate oxidase N-terminal" evidence="2">
    <location>
        <begin position="9"/>
        <end position="138"/>
    </location>
</feature>
<dbReference type="GO" id="GO:0016627">
    <property type="term" value="F:oxidoreductase activity, acting on the CH-CH group of donors"/>
    <property type="evidence" value="ECO:0007669"/>
    <property type="project" value="TreeGrafter"/>
</dbReference>
<dbReference type="Gene3D" id="2.30.110.10">
    <property type="entry name" value="Electron Transport, Fmn-binding Protein, Chain A"/>
    <property type="match status" value="1"/>
</dbReference>
<dbReference type="EMBL" id="JACHMV010000001">
    <property type="protein sequence ID" value="MBB4772102.1"/>
    <property type="molecule type" value="Genomic_DNA"/>
</dbReference>
<dbReference type="SUPFAM" id="SSF50475">
    <property type="entry name" value="FMN-binding split barrel"/>
    <property type="match status" value="1"/>
</dbReference>
<reference evidence="6" key="2">
    <citation type="journal article" date="2019" name="Int. J. Syst. Evol. Microbiol.">
        <title>The Global Catalogue of Microorganisms (GCM) 10K type strain sequencing project: providing services to taxonomists for standard genome sequencing and annotation.</title>
        <authorList>
            <consortium name="The Broad Institute Genomics Platform"/>
            <consortium name="The Broad Institute Genome Sequencing Center for Infectious Disease"/>
            <person name="Wu L."/>
            <person name="Ma J."/>
        </authorList>
    </citation>
    <scope>NUCLEOTIDE SEQUENCE [LARGE SCALE GENOMIC DNA]</scope>
    <source>
        <strain evidence="6">JCM 10667</strain>
    </source>
</reference>
<dbReference type="GO" id="GO:0070967">
    <property type="term" value="F:coenzyme F420 binding"/>
    <property type="evidence" value="ECO:0007669"/>
    <property type="project" value="TreeGrafter"/>
</dbReference>
<protein>
    <submittedName>
        <fullName evidence="4">PPOX class probable F420-dependent enzyme</fullName>
    </submittedName>
    <submittedName>
        <fullName evidence="3">Pyridoxamine 5'-phosphate oxidase family protein</fullName>
    </submittedName>
</protein>
<accession>A0A7W7MVT0</accession>
<dbReference type="Proteomes" id="UP000549343">
    <property type="component" value="Unassembled WGS sequence"/>
</dbReference>
<reference evidence="3" key="4">
    <citation type="submission" date="2023-12" db="EMBL/GenBank/DDBJ databases">
        <authorList>
            <person name="Sun Q."/>
            <person name="Inoue M."/>
        </authorList>
    </citation>
    <scope>NUCLEOTIDE SEQUENCE</scope>
    <source>
        <strain evidence="3">JCM 10667</strain>
    </source>
</reference>
<dbReference type="Proteomes" id="UP001501427">
    <property type="component" value="Unassembled WGS sequence"/>
</dbReference>
<sequence length="146" mass="16149">MTLVMSAAEREAFLAGTYVGILSVADEAGRAPLALPVWYTYEPGGEITFITGRDSRKMALIRAAGRVSLVVQEAALPYRYASVEGPVIGFEDPARPEDRRALAERYLGAEGGAEYLEATKDVAGEMVLTRVRPERWYTRDYTKQSR</sequence>
<comment type="caution">
    <text evidence="4">The sequence shown here is derived from an EMBL/GenBank/DDBJ whole genome shotgun (WGS) entry which is preliminary data.</text>
</comment>
<dbReference type="PANTHER" id="PTHR35176:SF6">
    <property type="entry name" value="HEME OXYGENASE HI_0854-RELATED"/>
    <property type="match status" value="1"/>
</dbReference>
<evidence type="ECO:0000313" key="6">
    <source>
        <dbReference type="Proteomes" id="UP001501427"/>
    </source>
</evidence>
<evidence type="ECO:0000256" key="1">
    <source>
        <dbReference type="ARBA" id="ARBA00023002"/>
    </source>
</evidence>